<keyword evidence="8" id="KW-0472">Membrane</keyword>
<dbReference type="InterPro" id="IPR027359">
    <property type="entry name" value="Volt_channel_dom_sf"/>
</dbReference>
<dbReference type="InterPro" id="IPR031846">
    <property type="entry name" value="Hvcn1"/>
</dbReference>
<feature type="region of interest" description="Disordered" evidence="10">
    <location>
        <begin position="450"/>
        <end position="473"/>
    </location>
</feature>
<evidence type="ECO:0000256" key="3">
    <source>
        <dbReference type="ARBA" id="ARBA00022475"/>
    </source>
</evidence>
<evidence type="ECO:0000313" key="11">
    <source>
        <dbReference type="EMBL" id="KAK7485723.1"/>
    </source>
</evidence>
<keyword evidence="7" id="KW-0406">Ion transport</keyword>
<keyword evidence="12" id="KW-1185">Reference proteome</keyword>
<dbReference type="EMBL" id="JACVVK020000190">
    <property type="protein sequence ID" value="KAK7485723.1"/>
    <property type="molecule type" value="Genomic_DNA"/>
</dbReference>
<evidence type="ECO:0008006" key="13">
    <source>
        <dbReference type="Google" id="ProtNLM"/>
    </source>
</evidence>
<reference evidence="11 12" key="1">
    <citation type="journal article" date="2023" name="Sci. Data">
        <title>Genome assembly of the Korean intertidal mud-creeper Batillaria attramentaria.</title>
        <authorList>
            <person name="Patra A.K."/>
            <person name="Ho P.T."/>
            <person name="Jun S."/>
            <person name="Lee S.J."/>
            <person name="Kim Y."/>
            <person name="Won Y.J."/>
        </authorList>
    </citation>
    <scope>NUCLEOTIDE SEQUENCE [LARGE SCALE GENOMIC DNA]</scope>
    <source>
        <strain evidence="11">Wonlab-2016</strain>
    </source>
</reference>
<organism evidence="11 12">
    <name type="scientific">Batillaria attramentaria</name>
    <dbReference type="NCBI Taxonomy" id="370345"/>
    <lineage>
        <taxon>Eukaryota</taxon>
        <taxon>Metazoa</taxon>
        <taxon>Spiralia</taxon>
        <taxon>Lophotrochozoa</taxon>
        <taxon>Mollusca</taxon>
        <taxon>Gastropoda</taxon>
        <taxon>Caenogastropoda</taxon>
        <taxon>Sorbeoconcha</taxon>
        <taxon>Cerithioidea</taxon>
        <taxon>Batillariidae</taxon>
        <taxon>Batillaria</taxon>
    </lineage>
</organism>
<gene>
    <name evidence="11" type="ORF">BaRGS_00023024</name>
</gene>
<evidence type="ECO:0000256" key="8">
    <source>
        <dbReference type="ARBA" id="ARBA00023136"/>
    </source>
</evidence>
<feature type="compositionally biased region" description="Polar residues" evidence="10">
    <location>
        <begin position="505"/>
        <end position="514"/>
    </location>
</feature>
<protein>
    <recommendedName>
        <fullName evidence="13">Voltage-gated hydrogen channel 1</fullName>
    </recommendedName>
</protein>
<feature type="region of interest" description="Disordered" evidence="10">
    <location>
        <begin position="496"/>
        <end position="606"/>
    </location>
</feature>
<proteinExistence type="predicted"/>
<comment type="caution">
    <text evidence="11">The sequence shown here is derived from an EMBL/GenBank/DDBJ whole genome shotgun (WGS) entry which is preliminary data.</text>
</comment>
<dbReference type="GO" id="GO:0034220">
    <property type="term" value="P:monoatomic ion transmembrane transport"/>
    <property type="evidence" value="ECO:0007669"/>
    <property type="project" value="UniProtKB-KW"/>
</dbReference>
<evidence type="ECO:0000256" key="1">
    <source>
        <dbReference type="ARBA" id="ARBA00004651"/>
    </source>
</evidence>
<sequence>MTSTKEYMQREDERRATRRRKTRCRKRLSTLLHTHVALILVCMLAALDATCVIGQIICDILIMKDYVYFTHRARDIYVLEGTLLFQAVIKQWLTSPEVVFCREGMEVEGGCLSGKGAWRFQVDDTETLSDWHELDENLTAILFKELPLLNRSDLDPGEADLMKVRDFLLQHQGQAQLNLTSQLQAFAFQNPGLNQRWLNSFLQAGANAQLSATQASVMNVTIAPPLDEQENSSLSHMIIGFFKIPVSHSRSKRAAGGGGEDGEHGLLHELTHAFHLGSMIILSILLLETLLKMFAMGKKVLHHKLEIFDAFVVSVSWALDVAFWEGIWAHPGNEAATILIFILPWRVVRIVNSFVLVIQEKDHVQLKIVKQRLRLSMKKSKESTRKASGYRTEVKQLQGLCRKYGATEGEITACGPTGRSGRRRSSLLPVMERAASLTLISALGSHPSLYTMDDSSDEEDAGSRELTRTVSQDPTLRSALSVSTLDSVDAVFTIEGKGPSVGESEGQTDGYVTSDNEDAGSADGLDNPVFDAGDESPPLEASTPGVRHRNADEEAGQVLHAKRLHQLLTEQNSTLSVESETNSSGSGADPANLEVPPTYHEVLSQQ</sequence>
<evidence type="ECO:0000256" key="4">
    <source>
        <dbReference type="ARBA" id="ARBA00022692"/>
    </source>
</evidence>
<keyword evidence="9" id="KW-0407">Ion channel</keyword>
<evidence type="ECO:0000256" key="2">
    <source>
        <dbReference type="ARBA" id="ARBA00022448"/>
    </source>
</evidence>
<dbReference type="GO" id="GO:0034702">
    <property type="term" value="C:monoatomic ion channel complex"/>
    <property type="evidence" value="ECO:0007669"/>
    <property type="project" value="UniProtKB-KW"/>
</dbReference>
<feature type="compositionally biased region" description="Polar residues" evidence="10">
    <location>
        <begin position="568"/>
        <end position="586"/>
    </location>
</feature>
<evidence type="ECO:0000256" key="7">
    <source>
        <dbReference type="ARBA" id="ARBA00023065"/>
    </source>
</evidence>
<evidence type="ECO:0000313" key="12">
    <source>
        <dbReference type="Proteomes" id="UP001519460"/>
    </source>
</evidence>
<keyword evidence="4" id="KW-0812">Transmembrane</keyword>
<dbReference type="GO" id="GO:0005886">
    <property type="term" value="C:plasma membrane"/>
    <property type="evidence" value="ECO:0007669"/>
    <property type="project" value="UniProtKB-SubCell"/>
</dbReference>
<dbReference type="PANTHER" id="PTHR46480">
    <property type="entry name" value="F20B24.22"/>
    <property type="match status" value="1"/>
</dbReference>
<dbReference type="Gene3D" id="1.20.120.350">
    <property type="entry name" value="Voltage-gated potassium channels. Chain C"/>
    <property type="match status" value="1"/>
</dbReference>
<dbReference type="PANTHER" id="PTHR46480:SF1">
    <property type="entry name" value="VOLTAGE-GATED HYDROGEN CHANNEL 1"/>
    <property type="match status" value="1"/>
</dbReference>
<keyword evidence="2" id="KW-0813">Transport</keyword>
<name>A0ABD0KET7_9CAEN</name>
<evidence type="ECO:0000256" key="10">
    <source>
        <dbReference type="SAM" id="MobiDB-lite"/>
    </source>
</evidence>
<accession>A0ABD0KET7</accession>
<keyword evidence="6" id="KW-1133">Transmembrane helix</keyword>
<evidence type="ECO:0000256" key="9">
    <source>
        <dbReference type="ARBA" id="ARBA00023303"/>
    </source>
</evidence>
<dbReference type="Proteomes" id="UP001519460">
    <property type="component" value="Unassembled WGS sequence"/>
</dbReference>
<comment type="subcellular location">
    <subcellularLocation>
        <location evidence="1">Cell membrane</location>
        <topology evidence="1">Multi-pass membrane protein</topology>
    </subcellularLocation>
</comment>
<dbReference type="AlphaFoldDB" id="A0ABD0KET7"/>
<keyword evidence="3" id="KW-1003">Cell membrane</keyword>
<evidence type="ECO:0000256" key="5">
    <source>
        <dbReference type="ARBA" id="ARBA00022882"/>
    </source>
</evidence>
<feature type="region of interest" description="Disordered" evidence="10">
    <location>
        <begin position="1"/>
        <end position="21"/>
    </location>
</feature>
<evidence type="ECO:0000256" key="6">
    <source>
        <dbReference type="ARBA" id="ARBA00022989"/>
    </source>
</evidence>
<feature type="non-terminal residue" evidence="11">
    <location>
        <position position="606"/>
    </location>
</feature>
<keyword evidence="5" id="KW-0851">Voltage-gated channel</keyword>